<proteinExistence type="predicted"/>
<dbReference type="InterPro" id="IPR024173">
    <property type="entry name" value="Pesterase_MJ0037-like"/>
</dbReference>
<dbReference type="Pfam" id="PF00149">
    <property type="entry name" value="Metallophos"/>
    <property type="match status" value="1"/>
</dbReference>
<dbReference type="InterPro" id="IPR026336">
    <property type="entry name" value="PdeM-like"/>
</dbReference>
<comment type="caution">
    <text evidence="2">The sequence shown here is derived from an EMBL/GenBank/DDBJ whole genome shotgun (WGS) entry which is preliminary data.</text>
</comment>
<protein>
    <submittedName>
        <fullName evidence="2">Ligase-associated DNA damage response endonuclease PdeM</fullName>
        <ecNumber evidence="2">3.1.-.-</ecNumber>
    </submittedName>
</protein>
<dbReference type="GO" id="GO:0004519">
    <property type="term" value="F:endonuclease activity"/>
    <property type="evidence" value="ECO:0007669"/>
    <property type="project" value="UniProtKB-KW"/>
</dbReference>
<accession>A0A6I4IFU7</accession>
<gene>
    <name evidence="2" type="primary">pdeM</name>
    <name evidence="2" type="ORF">GOQ30_04815</name>
</gene>
<dbReference type="PANTHER" id="PTHR39323:SF1">
    <property type="entry name" value="BLR1149 PROTEIN"/>
    <property type="match status" value="1"/>
</dbReference>
<organism evidence="2 3">
    <name type="scientific">Flavobacterium profundi</name>
    <dbReference type="NCBI Taxonomy" id="1774945"/>
    <lineage>
        <taxon>Bacteria</taxon>
        <taxon>Pseudomonadati</taxon>
        <taxon>Bacteroidota</taxon>
        <taxon>Flavobacteriia</taxon>
        <taxon>Flavobacteriales</taxon>
        <taxon>Flavobacteriaceae</taxon>
        <taxon>Flavobacterium</taxon>
    </lineage>
</organism>
<keyword evidence="2" id="KW-0255">Endonuclease</keyword>
<dbReference type="PIRSF" id="PIRSF000887">
    <property type="entry name" value="Pesterase_MJ0037"/>
    <property type="match status" value="1"/>
</dbReference>
<evidence type="ECO:0000259" key="1">
    <source>
        <dbReference type="Pfam" id="PF00149"/>
    </source>
</evidence>
<dbReference type="EC" id="3.1.-.-" evidence="2"/>
<name>A0A6I4IFU7_9FLAO</name>
<dbReference type="Gene3D" id="3.60.21.10">
    <property type="match status" value="1"/>
</dbReference>
<dbReference type="GO" id="GO:0016874">
    <property type="term" value="F:ligase activity"/>
    <property type="evidence" value="ECO:0007669"/>
    <property type="project" value="UniProtKB-KW"/>
</dbReference>
<keyword evidence="2" id="KW-0378">Hydrolase</keyword>
<dbReference type="InterPro" id="IPR029052">
    <property type="entry name" value="Metallo-depent_PP-like"/>
</dbReference>
<sequence length="211" mass="24467">MNITIKKQVFMLHPFGSLYWKDKNILLISDLHLGKISHFRKNGLAIPNSAIPKNFEKLNELLDVYQPQKIIFLGDLFHSTLNSEWHYFDNWIQSISQKIILIEGNHDIVAKHHYENLHVEVLESLQIDDFLLTHHPVATETSFNFCGHIHPRVVLTGLGKQYLKIPCYFRKPNQLILPAFGEFTGNYTLKPTPNDKVYVLTPKEVIEVNLV</sequence>
<dbReference type="Proteomes" id="UP000431264">
    <property type="component" value="Unassembled WGS sequence"/>
</dbReference>
<dbReference type="EMBL" id="WQLW01000002">
    <property type="protein sequence ID" value="MVO08484.1"/>
    <property type="molecule type" value="Genomic_DNA"/>
</dbReference>
<keyword evidence="3" id="KW-1185">Reference proteome</keyword>
<evidence type="ECO:0000313" key="3">
    <source>
        <dbReference type="Proteomes" id="UP000431264"/>
    </source>
</evidence>
<dbReference type="NCBIfam" id="TIGR04123">
    <property type="entry name" value="P_estr_lig_assc"/>
    <property type="match status" value="1"/>
</dbReference>
<feature type="domain" description="Calcineurin-like phosphoesterase" evidence="1">
    <location>
        <begin position="24"/>
        <end position="118"/>
    </location>
</feature>
<evidence type="ECO:0000313" key="2">
    <source>
        <dbReference type="EMBL" id="MVO08484.1"/>
    </source>
</evidence>
<dbReference type="GO" id="GO:0016787">
    <property type="term" value="F:hydrolase activity"/>
    <property type="evidence" value="ECO:0007669"/>
    <property type="project" value="UniProtKB-KW"/>
</dbReference>
<dbReference type="AlphaFoldDB" id="A0A6I4IFU7"/>
<dbReference type="InterPro" id="IPR004843">
    <property type="entry name" value="Calcineurin-like_PHP"/>
</dbReference>
<dbReference type="PANTHER" id="PTHR39323">
    <property type="entry name" value="BLR1149 PROTEIN"/>
    <property type="match status" value="1"/>
</dbReference>
<reference evidence="3" key="1">
    <citation type="submission" date="2019-05" db="EMBL/GenBank/DDBJ databases">
        <title>Flavobacterium profundi sp. nov., isolated from a deep-sea seamount.</title>
        <authorList>
            <person name="Zhang D.-C."/>
        </authorList>
    </citation>
    <scope>NUCLEOTIDE SEQUENCE [LARGE SCALE GENOMIC DNA]</scope>
    <source>
        <strain evidence="3">TP390</strain>
    </source>
</reference>
<keyword evidence="2" id="KW-0540">Nuclease</keyword>
<dbReference type="SUPFAM" id="SSF56300">
    <property type="entry name" value="Metallo-dependent phosphatases"/>
    <property type="match status" value="1"/>
</dbReference>
<keyword evidence="2" id="KW-0436">Ligase</keyword>
<dbReference type="OrthoDB" id="9795838at2"/>
<dbReference type="RefSeq" id="WP_140996873.1">
    <property type="nucleotide sequence ID" value="NZ_VDCZ01000002.1"/>
</dbReference>